<dbReference type="Gene3D" id="3.60.130.30">
    <property type="match status" value="1"/>
</dbReference>
<dbReference type="RefSeq" id="XP_060334281.1">
    <property type="nucleotide sequence ID" value="XM_060467293.1"/>
</dbReference>
<protein>
    <submittedName>
        <fullName evidence="1">Uncharacterized protein</fullName>
    </submittedName>
</protein>
<evidence type="ECO:0000313" key="1">
    <source>
        <dbReference type="EMBL" id="KAK0462669.1"/>
    </source>
</evidence>
<sequence length="280" mass="31429">PIIDMNGTIFAVLAGRPDDPTYLEAANKMFNEMEAESSATNIKAKSKQPHRRGLFTAVNVGLSYGKGQPEPSMLNIQDDYQDFIRRLILQPSVQRIAAFASASFQLWGPRLFAYYKDHLDRLHLQLGTAPLFSRSIFPCAAFNFGGNVWTFKHKDVLNCPFGWCAITALGNFDPTAGAHLILWELKMVIEFPHAATVFIPSATITHSNTLPASGDRRVSFTQFCAGGLLRWVDNGFRTEEILYQENLEAYRQMQEAKNTRWELGLSLYSSVDELLSPVSE</sequence>
<comment type="caution">
    <text evidence="1">The sequence shown here is derived from an EMBL/GenBank/DDBJ whole genome shotgun (WGS) entry which is preliminary data.</text>
</comment>
<accession>A0AA39NBQ7</accession>
<feature type="non-terminal residue" evidence="1">
    <location>
        <position position="280"/>
    </location>
</feature>
<keyword evidence="2" id="KW-1185">Reference proteome</keyword>
<reference evidence="1" key="1">
    <citation type="submission" date="2023-06" db="EMBL/GenBank/DDBJ databases">
        <authorList>
            <consortium name="Lawrence Berkeley National Laboratory"/>
            <person name="Ahrendt S."/>
            <person name="Sahu N."/>
            <person name="Indic B."/>
            <person name="Wong-Bajracharya J."/>
            <person name="Merenyi Z."/>
            <person name="Ke H.-M."/>
            <person name="Monk M."/>
            <person name="Kocsube S."/>
            <person name="Drula E."/>
            <person name="Lipzen A."/>
            <person name="Balint B."/>
            <person name="Henrissat B."/>
            <person name="Andreopoulos B."/>
            <person name="Martin F.M."/>
            <person name="Harder C.B."/>
            <person name="Rigling D."/>
            <person name="Ford K.L."/>
            <person name="Foster G.D."/>
            <person name="Pangilinan J."/>
            <person name="Papanicolaou A."/>
            <person name="Barry K."/>
            <person name="LaButti K."/>
            <person name="Viragh M."/>
            <person name="Koriabine M."/>
            <person name="Yan M."/>
            <person name="Riley R."/>
            <person name="Champramary S."/>
            <person name="Plett K.L."/>
            <person name="Tsai I.J."/>
            <person name="Slot J."/>
            <person name="Sipos G."/>
            <person name="Plett J."/>
            <person name="Nagy L.G."/>
            <person name="Grigoriev I.V."/>
        </authorList>
    </citation>
    <scope>NUCLEOTIDE SEQUENCE</scope>
    <source>
        <strain evidence="1">CCBAS 213</strain>
    </source>
</reference>
<gene>
    <name evidence="1" type="ORF">EV420DRAFT_1265799</name>
</gene>
<dbReference type="EMBL" id="JAUEPS010000009">
    <property type="protein sequence ID" value="KAK0462669.1"/>
    <property type="molecule type" value="Genomic_DNA"/>
</dbReference>
<name>A0AA39NBQ7_ARMTA</name>
<evidence type="ECO:0000313" key="2">
    <source>
        <dbReference type="Proteomes" id="UP001175211"/>
    </source>
</evidence>
<proteinExistence type="predicted"/>
<organism evidence="1 2">
    <name type="scientific">Armillaria tabescens</name>
    <name type="common">Ringless honey mushroom</name>
    <name type="synonym">Agaricus tabescens</name>
    <dbReference type="NCBI Taxonomy" id="1929756"/>
    <lineage>
        <taxon>Eukaryota</taxon>
        <taxon>Fungi</taxon>
        <taxon>Dikarya</taxon>
        <taxon>Basidiomycota</taxon>
        <taxon>Agaricomycotina</taxon>
        <taxon>Agaricomycetes</taxon>
        <taxon>Agaricomycetidae</taxon>
        <taxon>Agaricales</taxon>
        <taxon>Marasmiineae</taxon>
        <taxon>Physalacriaceae</taxon>
        <taxon>Desarmillaria</taxon>
    </lineage>
</organism>
<dbReference type="Proteomes" id="UP001175211">
    <property type="component" value="Unassembled WGS sequence"/>
</dbReference>
<dbReference type="GeneID" id="85350841"/>
<dbReference type="AlphaFoldDB" id="A0AA39NBQ7"/>